<protein>
    <submittedName>
        <fullName evidence="3">Helix-turn-helix transcriptional regulator</fullName>
    </submittedName>
</protein>
<dbReference type="SUPFAM" id="SSF47413">
    <property type="entry name" value="lambda repressor-like DNA-binding domains"/>
    <property type="match status" value="1"/>
</dbReference>
<dbReference type="EMBL" id="JADLRE010000032">
    <property type="protein sequence ID" value="MBF6229237.1"/>
    <property type="molecule type" value="Genomic_DNA"/>
</dbReference>
<organism evidence="3 4">
    <name type="scientific">Nocardia abscessus</name>
    <dbReference type="NCBI Taxonomy" id="120957"/>
    <lineage>
        <taxon>Bacteria</taxon>
        <taxon>Bacillati</taxon>
        <taxon>Actinomycetota</taxon>
        <taxon>Actinomycetes</taxon>
        <taxon>Mycobacteriales</taxon>
        <taxon>Nocardiaceae</taxon>
        <taxon>Nocardia</taxon>
    </lineage>
</organism>
<dbReference type="Pfam" id="PF13560">
    <property type="entry name" value="HTH_31"/>
    <property type="match status" value="1"/>
</dbReference>
<feature type="region of interest" description="Disordered" evidence="1">
    <location>
        <begin position="1"/>
        <end position="36"/>
    </location>
</feature>
<dbReference type="Gene3D" id="1.10.260.40">
    <property type="entry name" value="lambda repressor-like DNA-binding domains"/>
    <property type="match status" value="1"/>
</dbReference>
<evidence type="ECO:0000313" key="3">
    <source>
        <dbReference type="EMBL" id="MBF6229237.1"/>
    </source>
</evidence>
<accession>A0ABS0CFW6</accession>
<keyword evidence="4" id="KW-1185">Reference proteome</keyword>
<feature type="domain" description="HTH cro/C1-type" evidence="2">
    <location>
        <begin position="58"/>
        <end position="114"/>
    </location>
</feature>
<dbReference type="SMART" id="SM00530">
    <property type="entry name" value="HTH_XRE"/>
    <property type="match status" value="1"/>
</dbReference>
<dbReference type="InterPro" id="IPR010982">
    <property type="entry name" value="Lambda_DNA-bd_dom_sf"/>
</dbReference>
<dbReference type="InterPro" id="IPR001387">
    <property type="entry name" value="Cro/C1-type_HTH"/>
</dbReference>
<evidence type="ECO:0000313" key="4">
    <source>
        <dbReference type="Proteomes" id="UP000807309"/>
    </source>
</evidence>
<feature type="compositionally biased region" description="Basic residues" evidence="1">
    <location>
        <begin position="1"/>
        <end position="11"/>
    </location>
</feature>
<evidence type="ECO:0000259" key="2">
    <source>
        <dbReference type="SMART" id="SM00530"/>
    </source>
</evidence>
<gene>
    <name evidence="3" type="ORF">IU470_29620</name>
</gene>
<sequence length="130" mass="14107">MAKMGRRKRSRLITNGLLREKHRTDEPGVPALPAEPEPELADVAETALALDLDALAARVRSRRREMKWTQADVAGNGGPPAKVVSEIERSRNPEPSAEVLDRLDAGLDWPPGTSATILRAEPASELAVAR</sequence>
<evidence type="ECO:0000256" key="1">
    <source>
        <dbReference type="SAM" id="MobiDB-lite"/>
    </source>
</evidence>
<proteinExistence type="predicted"/>
<reference evidence="3 4" key="1">
    <citation type="submission" date="2020-10" db="EMBL/GenBank/DDBJ databases">
        <title>Identification of Nocardia species via Next-generation sequencing and recognition of intraspecies genetic diversity.</title>
        <authorList>
            <person name="Li P."/>
            <person name="Li P."/>
            <person name="Lu B."/>
        </authorList>
    </citation>
    <scope>NUCLEOTIDE SEQUENCE [LARGE SCALE GENOMIC DNA]</scope>
    <source>
        <strain evidence="3 4">N-11</strain>
    </source>
</reference>
<dbReference type="CDD" id="cd00093">
    <property type="entry name" value="HTH_XRE"/>
    <property type="match status" value="1"/>
</dbReference>
<dbReference type="Proteomes" id="UP000807309">
    <property type="component" value="Unassembled WGS sequence"/>
</dbReference>
<name>A0ABS0CFW6_9NOCA</name>
<feature type="region of interest" description="Disordered" evidence="1">
    <location>
        <begin position="69"/>
        <end position="96"/>
    </location>
</feature>
<comment type="caution">
    <text evidence="3">The sequence shown here is derived from an EMBL/GenBank/DDBJ whole genome shotgun (WGS) entry which is preliminary data.</text>
</comment>